<dbReference type="AlphaFoldDB" id="A0A562IPX7"/>
<dbReference type="InterPro" id="IPR032466">
    <property type="entry name" value="Metal_Hydrolase"/>
</dbReference>
<evidence type="ECO:0000313" key="2">
    <source>
        <dbReference type="EMBL" id="TWH72785.1"/>
    </source>
</evidence>
<dbReference type="InterPro" id="IPR006680">
    <property type="entry name" value="Amidohydro-rel"/>
</dbReference>
<dbReference type="EMBL" id="VLKF01000001">
    <property type="protein sequence ID" value="TWH72785.1"/>
    <property type="molecule type" value="Genomic_DNA"/>
</dbReference>
<feature type="domain" description="Amidohydrolase-related" evidence="1">
    <location>
        <begin position="48"/>
        <end position="396"/>
    </location>
</feature>
<dbReference type="Gene3D" id="2.30.40.10">
    <property type="entry name" value="Urease, subunit C, domain 1"/>
    <property type="match status" value="1"/>
</dbReference>
<dbReference type="InterPro" id="IPR051781">
    <property type="entry name" value="Metallo-dep_Hydrolase"/>
</dbReference>
<organism evidence="2 3">
    <name type="scientific">Modestobacter roseus</name>
    <dbReference type="NCBI Taxonomy" id="1181884"/>
    <lineage>
        <taxon>Bacteria</taxon>
        <taxon>Bacillati</taxon>
        <taxon>Actinomycetota</taxon>
        <taxon>Actinomycetes</taxon>
        <taxon>Geodermatophilales</taxon>
        <taxon>Geodermatophilaceae</taxon>
        <taxon>Modestobacter</taxon>
    </lineage>
</organism>
<dbReference type="SUPFAM" id="SSF51556">
    <property type="entry name" value="Metallo-dependent hydrolases"/>
    <property type="match status" value="1"/>
</dbReference>
<proteinExistence type="predicted"/>
<name>A0A562IPX7_9ACTN</name>
<comment type="caution">
    <text evidence="2">The sequence shown here is derived from an EMBL/GenBank/DDBJ whole genome shotgun (WGS) entry which is preliminary data.</text>
</comment>
<dbReference type="Proteomes" id="UP000321490">
    <property type="component" value="Unassembled WGS sequence"/>
</dbReference>
<accession>A0A562IPX7</accession>
<dbReference type="SUPFAM" id="SSF51338">
    <property type="entry name" value="Composite domain of metallo-dependent hydrolases"/>
    <property type="match status" value="1"/>
</dbReference>
<gene>
    <name evidence="2" type="ORF">JD78_01307</name>
</gene>
<dbReference type="GO" id="GO:0016810">
    <property type="term" value="F:hydrolase activity, acting on carbon-nitrogen (but not peptide) bonds"/>
    <property type="evidence" value="ECO:0007669"/>
    <property type="project" value="InterPro"/>
</dbReference>
<protein>
    <submittedName>
        <fullName evidence="2">Imidazolonepropionase-like amidohydrolase</fullName>
    </submittedName>
</protein>
<dbReference type="Pfam" id="PF01979">
    <property type="entry name" value="Amidohydro_1"/>
    <property type="match status" value="1"/>
</dbReference>
<dbReference type="PANTHER" id="PTHR43135">
    <property type="entry name" value="ALPHA-D-RIBOSE 1-METHYLPHOSPHONATE 5-TRIPHOSPHATE DIPHOSPHATASE"/>
    <property type="match status" value="1"/>
</dbReference>
<dbReference type="InterPro" id="IPR011059">
    <property type="entry name" value="Metal-dep_hydrolase_composite"/>
</dbReference>
<evidence type="ECO:0000313" key="3">
    <source>
        <dbReference type="Proteomes" id="UP000321490"/>
    </source>
</evidence>
<dbReference type="PANTHER" id="PTHR43135:SF3">
    <property type="entry name" value="ALPHA-D-RIBOSE 1-METHYLPHOSPHONATE 5-TRIPHOSPHATE DIPHOSPHATASE"/>
    <property type="match status" value="1"/>
</dbReference>
<keyword evidence="2" id="KW-0378">Hydrolase</keyword>
<reference evidence="2 3" key="1">
    <citation type="submission" date="2019-07" db="EMBL/GenBank/DDBJ databases">
        <title>R&amp;d 2014.</title>
        <authorList>
            <person name="Klenk H.-P."/>
        </authorList>
    </citation>
    <scope>NUCLEOTIDE SEQUENCE [LARGE SCALE GENOMIC DNA]</scope>
    <source>
        <strain evidence="2 3">DSM 45764</strain>
    </source>
</reference>
<evidence type="ECO:0000259" key="1">
    <source>
        <dbReference type="Pfam" id="PF01979"/>
    </source>
</evidence>
<dbReference type="RefSeq" id="WP_194290543.1">
    <property type="nucleotide sequence ID" value="NZ_JABGDC010000236.1"/>
</dbReference>
<keyword evidence="3" id="KW-1185">Reference proteome</keyword>
<sequence>MTTGGALSGVAVWDGTDHRGTGTVTWSAEGALTAVDAAHDAGPPARFTVLPGLIDTHVHLVGNASARPADFLTWPLMTRPEEQVLHALAHATAALRAGVTTLRDLAADDVQFSLRRALDDGVVTGPRLLAHGMVGMTAGHGDMFIPPAAPVRKPVADGPDACRALVRHWARAGADGIKIATSGGVLSVGDRHAWRNHTRAEIAAIVDEAHALGMRVAAHAHTETGVDVALAEGVDSIEHGTLMTGAQAEAAVAAGVTVAPTLLINDRIAEGLTGSGPEQVAKAAELVNRRDARLRAAADAGVDFVLGTDANGHHVQFGDQLAEVRAMVTVFGWSPARALEAATSRAAAAIGRAGQLGVLVPGAAADLVVVDGDPTADLAALDVGRIVAVVSRGRVVHGSLPG</sequence>
<dbReference type="Gene3D" id="3.20.20.140">
    <property type="entry name" value="Metal-dependent hydrolases"/>
    <property type="match status" value="1"/>
</dbReference>